<proteinExistence type="predicted"/>
<comment type="caution">
    <text evidence="1">The sequence shown here is derived from an EMBL/GenBank/DDBJ whole genome shotgun (WGS) entry which is preliminary data.</text>
</comment>
<keyword evidence="2" id="KW-1185">Reference proteome</keyword>
<evidence type="ECO:0000313" key="2">
    <source>
        <dbReference type="Proteomes" id="UP001165064"/>
    </source>
</evidence>
<accession>A0ACB5TB49</accession>
<organism evidence="1 2">
    <name type="scientific">Ambrosiozyma monospora</name>
    <name type="common">Yeast</name>
    <name type="synonym">Endomycopsis monosporus</name>
    <dbReference type="NCBI Taxonomy" id="43982"/>
    <lineage>
        <taxon>Eukaryota</taxon>
        <taxon>Fungi</taxon>
        <taxon>Dikarya</taxon>
        <taxon>Ascomycota</taxon>
        <taxon>Saccharomycotina</taxon>
        <taxon>Pichiomycetes</taxon>
        <taxon>Pichiales</taxon>
        <taxon>Pichiaceae</taxon>
        <taxon>Ambrosiozyma</taxon>
    </lineage>
</organism>
<dbReference type="EMBL" id="BSXS01005999">
    <property type="protein sequence ID" value="GME84989.1"/>
    <property type="molecule type" value="Genomic_DNA"/>
</dbReference>
<reference evidence="1" key="1">
    <citation type="submission" date="2023-04" db="EMBL/GenBank/DDBJ databases">
        <title>Ambrosiozyma monospora NBRC 10751.</title>
        <authorList>
            <person name="Ichikawa N."/>
            <person name="Sato H."/>
            <person name="Tonouchi N."/>
        </authorList>
    </citation>
    <scope>NUCLEOTIDE SEQUENCE</scope>
    <source>
        <strain evidence="1">NBRC 10751</strain>
    </source>
</reference>
<gene>
    <name evidence="1" type="ORF">Amon02_000726800</name>
</gene>
<protein>
    <submittedName>
        <fullName evidence="1">Unnamed protein product</fullName>
    </submittedName>
</protein>
<dbReference type="Proteomes" id="UP001165064">
    <property type="component" value="Unassembled WGS sequence"/>
</dbReference>
<sequence length="172" mass="19924">MQHPNSETPTATTSERTGRPMLEILAPVPITLEDHSESGAHNDEHASTLFNNGDIWCVNCFVGEPYSIEGTNGGKYTLWQIELDTVRGGRIRIRKRYNDFVRLREQLVRKYGRQTVVMRLPPKTVMFQDRFNKVFLEKRRKGLDYWLHSVVLNPILCCAPEVKQFVTNHTNH</sequence>
<name>A0ACB5TB49_AMBMO</name>
<evidence type="ECO:0000313" key="1">
    <source>
        <dbReference type="EMBL" id="GME84989.1"/>
    </source>
</evidence>